<dbReference type="CDD" id="cd05466">
    <property type="entry name" value="PBP2_LTTR_substrate"/>
    <property type="match status" value="1"/>
</dbReference>
<keyword evidence="2" id="KW-0805">Transcription regulation</keyword>
<keyword evidence="3" id="KW-0238">DNA-binding</keyword>
<dbReference type="AlphaFoldDB" id="B6FXT2"/>
<accession>B6FXT2</accession>
<protein>
    <submittedName>
        <fullName evidence="6">LysR substrate binding domain protein</fullName>
    </submittedName>
</protein>
<organism evidence="6 7">
    <name type="scientific">Peptacetobacter hiranonis (strain DSM 13275 / JCM 10541 / KCTC 15199 / TO-931)</name>
    <name type="common">Clostridium hiranonis</name>
    <dbReference type="NCBI Taxonomy" id="500633"/>
    <lineage>
        <taxon>Bacteria</taxon>
        <taxon>Bacillati</taxon>
        <taxon>Bacillota</taxon>
        <taxon>Clostridia</taxon>
        <taxon>Peptostreptococcales</taxon>
        <taxon>Peptostreptococcaceae</taxon>
        <taxon>Peptacetobacter</taxon>
    </lineage>
</organism>
<dbReference type="Pfam" id="PF03466">
    <property type="entry name" value="LysR_substrate"/>
    <property type="match status" value="1"/>
</dbReference>
<dbReference type="Gene3D" id="1.10.10.10">
    <property type="entry name" value="Winged helix-like DNA-binding domain superfamily/Winged helix DNA-binding domain"/>
    <property type="match status" value="1"/>
</dbReference>
<sequence length="300" mass="34554">MDINTYKIFVTVAETNNISYTAEVLGYTQSGVSHSMKRLEKELGLQLFIRDRYGVHLTPIGRDFLQKVRALMSENEKLEQFIYNIKGLEVGSLNIGALSSISVNWLPDIINNFNIEHPNITINLKEGGISDLYNWVSESKVDFAFSSLDIKDNNRNLEFLPISSDKYVAILPNEYNTENMNNFPISKFNGENFIIPDLSYDNSIFEILKKENSKPIFRFSSQNDYSIISMVENGLGLSILPELAIKREKDRLKYLPLEPIYNRKLGIYMKKFKDLSPAAKTFIYFVASYFDIPYDNLKLK</sequence>
<dbReference type="GO" id="GO:0005829">
    <property type="term" value="C:cytosol"/>
    <property type="evidence" value="ECO:0007669"/>
    <property type="project" value="TreeGrafter"/>
</dbReference>
<dbReference type="PANTHER" id="PTHR30419:SF28">
    <property type="entry name" value="HTH-TYPE TRANSCRIPTIONAL REGULATOR BSDA"/>
    <property type="match status" value="1"/>
</dbReference>
<dbReference type="GO" id="GO:0003677">
    <property type="term" value="F:DNA binding"/>
    <property type="evidence" value="ECO:0007669"/>
    <property type="project" value="UniProtKB-KW"/>
</dbReference>
<keyword evidence="4" id="KW-0804">Transcription</keyword>
<evidence type="ECO:0000256" key="2">
    <source>
        <dbReference type="ARBA" id="ARBA00023015"/>
    </source>
</evidence>
<reference evidence="6 7" key="1">
    <citation type="submission" date="2008-09" db="EMBL/GenBank/DDBJ databases">
        <authorList>
            <person name="Fulton L."/>
            <person name="Clifton S."/>
            <person name="Fulton B."/>
            <person name="Xu J."/>
            <person name="Minx P."/>
            <person name="Pepin K.H."/>
            <person name="Johnson M."/>
            <person name="Thiruvilangam P."/>
            <person name="Bhonagiri V."/>
            <person name="Nash W.E."/>
            <person name="Mardis E.R."/>
            <person name="Wilson R.K."/>
        </authorList>
    </citation>
    <scope>NUCLEOTIDE SEQUENCE [LARGE SCALE GENOMIC DNA]</scope>
    <source>
        <strain evidence="6 7">DSM 13275</strain>
    </source>
</reference>
<comment type="caution">
    <text evidence="6">The sequence shown here is derived from an EMBL/GenBank/DDBJ whole genome shotgun (WGS) entry which is preliminary data.</text>
</comment>
<evidence type="ECO:0000256" key="4">
    <source>
        <dbReference type="ARBA" id="ARBA00023163"/>
    </source>
</evidence>
<dbReference type="SUPFAM" id="SSF46785">
    <property type="entry name" value="Winged helix' DNA-binding domain"/>
    <property type="match status" value="1"/>
</dbReference>
<dbReference type="OrthoDB" id="119203at2"/>
<evidence type="ECO:0000313" key="7">
    <source>
        <dbReference type="Proteomes" id="UP000003178"/>
    </source>
</evidence>
<dbReference type="HOGENOM" id="CLU_039613_6_2_9"/>
<feature type="domain" description="HTH lysR-type" evidence="5">
    <location>
        <begin position="1"/>
        <end position="58"/>
    </location>
</feature>
<dbReference type="InterPro" id="IPR050950">
    <property type="entry name" value="HTH-type_LysR_regulators"/>
</dbReference>
<dbReference type="FunFam" id="1.10.10.10:FF:000001">
    <property type="entry name" value="LysR family transcriptional regulator"/>
    <property type="match status" value="1"/>
</dbReference>
<reference evidence="6 7" key="2">
    <citation type="submission" date="2008-10" db="EMBL/GenBank/DDBJ databases">
        <title>Draft genome sequence of Clostridium hiranonis (DSM 13275).</title>
        <authorList>
            <person name="Sudarsanam P."/>
            <person name="Ley R."/>
            <person name="Guruge J."/>
            <person name="Turnbaugh P.J."/>
            <person name="Mahowald M."/>
            <person name="Liep D."/>
            <person name="Gordon J."/>
        </authorList>
    </citation>
    <scope>NUCLEOTIDE SEQUENCE [LARGE SCALE GENOMIC DNA]</scope>
    <source>
        <strain evidence="6 7">DSM 13275</strain>
    </source>
</reference>
<dbReference type="EMBL" id="ABWP01000028">
    <property type="protein sequence ID" value="EEA85648.1"/>
    <property type="molecule type" value="Genomic_DNA"/>
</dbReference>
<name>B6FXT2_PEPHT</name>
<dbReference type="Proteomes" id="UP000003178">
    <property type="component" value="Unassembled WGS sequence"/>
</dbReference>
<dbReference type="RefSeq" id="WP_006439594.1">
    <property type="nucleotide sequence ID" value="NZ_DS995356.1"/>
</dbReference>
<dbReference type="InterPro" id="IPR005119">
    <property type="entry name" value="LysR_subst-bd"/>
</dbReference>
<dbReference type="InterPro" id="IPR036388">
    <property type="entry name" value="WH-like_DNA-bd_sf"/>
</dbReference>
<evidence type="ECO:0000256" key="1">
    <source>
        <dbReference type="ARBA" id="ARBA00009437"/>
    </source>
</evidence>
<proteinExistence type="inferred from homology"/>
<dbReference type="InterPro" id="IPR000847">
    <property type="entry name" value="LysR_HTH_N"/>
</dbReference>
<evidence type="ECO:0000259" key="5">
    <source>
        <dbReference type="PROSITE" id="PS50931"/>
    </source>
</evidence>
<dbReference type="PANTHER" id="PTHR30419">
    <property type="entry name" value="HTH-TYPE TRANSCRIPTIONAL REGULATOR YBHD"/>
    <property type="match status" value="1"/>
</dbReference>
<keyword evidence="7" id="KW-1185">Reference proteome</keyword>
<evidence type="ECO:0000256" key="3">
    <source>
        <dbReference type="ARBA" id="ARBA00023125"/>
    </source>
</evidence>
<dbReference type="eggNOG" id="COG0583">
    <property type="taxonomic scope" value="Bacteria"/>
</dbReference>
<comment type="similarity">
    <text evidence="1">Belongs to the LysR transcriptional regulatory family.</text>
</comment>
<dbReference type="InterPro" id="IPR036390">
    <property type="entry name" value="WH_DNA-bd_sf"/>
</dbReference>
<dbReference type="Gene3D" id="3.40.190.290">
    <property type="match status" value="1"/>
</dbReference>
<dbReference type="GO" id="GO:0003700">
    <property type="term" value="F:DNA-binding transcription factor activity"/>
    <property type="evidence" value="ECO:0007669"/>
    <property type="project" value="InterPro"/>
</dbReference>
<dbReference type="PRINTS" id="PR00039">
    <property type="entry name" value="HTHLYSR"/>
</dbReference>
<dbReference type="Pfam" id="PF00126">
    <property type="entry name" value="HTH_1"/>
    <property type="match status" value="1"/>
</dbReference>
<gene>
    <name evidence="6" type="ORF">CLOHIR_00684</name>
</gene>
<dbReference type="SUPFAM" id="SSF53850">
    <property type="entry name" value="Periplasmic binding protein-like II"/>
    <property type="match status" value="1"/>
</dbReference>
<dbReference type="PROSITE" id="PS50931">
    <property type="entry name" value="HTH_LYSR"/>
    <property type="match status" value="1"/>
</dbReference>
<evidence type="ECO:0000313" key="6">
    <source>
        <dbReference type="EMBL" id="EEA85648.1"/>
    </source>
</evidence>